<evidence type="ECO:0000313" key="3">
    <source>
        <dbReference type="Proteomes" id="UP000283329"/>
    </source>
</evidence>
<sequence length="121" mass="13933">MCTTIKWKTGILVVAMALVCGAANAQHWHRHYYYRPDRVVTVVVQPDVTSYVSNPFNQKERLAMAIAYLETHKYLGIRQYAKMTRLSMAAAEAELDAFAMDKKKPIQLIIKGKKKVYIKRQ</sequence>
<keyword evidence="1" id="KW-0732">Signal</keyword>
<evidence type="ECO:0000313" key="2">
    <source>
        <dbReference type="EMBL" id="RHH48632.1"/>
    </source>
</evidence>
<dbReference type="Proteomes" id="UP000283329">
    <property type="component" value="Unassembled WGS sequence"/>
</dbReference>
<protein>
    <submittedName>
        <fullName evidence="2">Uncharacterized protein</fullName>
    </submittedName>
</protein>
<accession>A0A3A9HCI9</accession>
<comment type="caution">
    <text evidence="2">The sequence shown here is derived from an EMBL/GenBank/DDBJ whole genome shotgun (WGS) entry which is preliminary data.</text>
</comment>
<name>A0A3A9HCI9_BACOV</name>
<proteinExistence type="predicted"/>
<evidence type="ECO:0000256" key="1">
    <source>
        <dbReference type="SAM" id="SignalP"/>
    </source>
</evidence>
<organism evidence="2 3">
    <name type="scientific">Bacteroides ovatus</name>
    <dbReference type="NCBI Taxonomy" id="28116"/>
    <lineage>
        <taxon>Bacteria</taxon>
        <taxon>Pseudomonadati</taxon>
        <taxon>Bacteroidota</taxon>
        <taxon>Bacteroidia</taxon>
        <taxon>Bacteroidales</taxon>
        <taxon>Bacteroidaceae</taxon>
        <taxon>Bacteroides</taxon>
    </lineage>
</organism>
<dbReference type="AlphaFoldDB" id="A0A3A9HCI9"/>
<feature type="signal peptide" evidence="1">
    <location>
        <begin position="1"/>
        <end position="25"/>
    </location>
</feature>
<dbReference type="EMBL" id="QRJR01000005">
    <property type="protein sequence ID" value="RHH48632.1"/>
    <property type="molecule type" value="Genomic_DNA"/>
</dbReference>
<reference evidence="2 3" key="1">
    <citation type="submission" date="2018-08" db="EMBL/GenBank/DDBJ databases">
        <title>A genome reference for cultivated species of the human gut microbiota.</title>
        <authorList>
            <person name="Zou Y."/>
            <person name="Xue W."/>
            <person name="Luo G."/>
        </authorList>
    </citation>
    <scope>NUCLEOTIDE SEQUENCE [LARGE SCALE GENOMIC DNA]</scope>
    <source>
        <strain evidence="2 3">AM17-48</strain>
    </source>
</reference>
<dbReference type="RefSeq" id="WP_117610507.1">
    <property type="nucleotide sequence ID" value="NZ_BAABYV010000001.1"/>
</dbReference>
<feature type="chain" id="PRO_5030072658" evidence="1">
    <location>
        <begin position="26"/>
        <end position="121"/>
    </location>
</feature>
<gene>
    <name evidence="2" type="ORF">DW206_07880</name>
</gene>